<keyword evidence="6" id="KW-1185">Reference proteome</keyword>
<dbReference type="InterPro" id="IPR016181">
    <property type="entry name" value="Acyl_CoA_acyltransferase"/>
</dbReference>
<proteinExistence type="inferred from homology"/>
<dbReference type="GO" id="GO:0005737">
    <property type="term" value="C:cytoplasm"/>
    <property type="evidence" value="ECO:0007669"/>
    <property type="project" value="TreeGrafter"/>
</dbReference>
<dbReference type="EMBL" id="QUAC01000485">
    <property type="protein sequence ID" value="REK84418.1"/>
    <property type="molecule type" value="Genomic_DNA"/>
</dbReference>
<sequence length="184" mass="20447">MERPAEILRSDQVELRRWRVQDIEILDRLITDSRDHLLPWMPFAASHDWKQGAEFLTRCEEEWGSGQAYSYAITSGGVVIGSCSLMRRIGPGGLDIGYWLHHAWTGKGLATMAAAALVDAGRRMPGIDRIEIHHDEANPASGAVARRLGFTEIERVQVPEGPVAPSETGIDVIWRLQTRPSPSP</sequence>
<evidence type="ECO:0000256" key="1">
    <source>
        <dbReference type="ARBA" id="ARBA00022679"/>
    </source>
</evidence>
<dbReference type="OrthoDB" id="9799321at2"/>
<name>A0A371PPG3_STRIH</name>
<dbReference type="GO" id="GO:0008999">
    <property type="term" value="F:protein-N-terminal-alanine acetyltransferase activity"/>
    <property type="evidence" value="ECO:0007669"/>
    <property type="project" value="TreeGrafter"/>
</dbReference>
<organism evidence="5 6">
    <name type="scientific">Streptomyces inhibens</name>
    <dbReference type="NCBI Taxonomy" id="2293571"/>
    <lineage>
        <taxon>Bacteria</taxon>
        <taxon>Bacillati</taxon>
        <taxon>Actinomycetota</taxon>
        <taxon>Actinomycetes</taxon>
        <taxon>Kitasatosporales</taxon>
        <taxon>Streptomycetaceae</taxon>
        <taxon>Streptomyces</taxon>
    </lineage>
</organism>
<comment type="caution">
    <text evidence="5">The sequence shown here is derived from an EMBL/GenBank/DDBJ whole genome shotgun (WGS) entry which is preliminary data.</text>
</comment>
<dbReference type="Proteomes" id="UP000262477">
    <property type="component" value="Unassembled WGS sequence"/>
</dbReference>
<dbReference type="InterPro" id="IPR000182">
    <property type="entry name" value="GNAT_dom"/>
</dbReference>
<accession>A0A371PPG3</accession>
<dbReference type="Gene3D" id="3.40.630.30">
    <property type="match status" value="1"/>
</dbReference>
<evidence type="ECO:0000313" key="6">
    <source>
        <dbReference type="Proteomes" id="UP000262477"/>
    </source>
</evidence>
<dbReference type="SUPFAM" id="SSF55729">
    <property type="entry name" value="Acyl-CoA N-acyltransferases (Nat)"/>
    <property type="match status" value="1"/>
</dbReference>
<keyword evidence="1 5" id="KW-0808">Transferase</keyword>
<protein>
    <submittedName>
        <fullName evidence="5">N-acetyltransferase</fullName>
    </submittedName>
</protein>
<dbReference type="PANTHER" id="PTHR43792:SF8">
    <property type="entry name" value="[RIBOSOMAL PROTEIN US5]-ALANINE N-ACETYLTRANSFERASE"/>
    <property type="match status" value="1"/>
</dbReference>
<dbReference type="AlphaFoldDB" id="A0A371PPG3"/>
<dbReference type="RefSeq" id="WP_128512631.1">
    <property type="nucleotide sequence ID" value="NZ_QUAC01000485.1"/>
</dbReference>
<gene>
    <name evidence="5" type="ORF">DY245_43540</name>
</gene>
<dbReference type="PANTHER" id="PTHR43792">
    <property type="entry name" value="GNAT FAMILY, PUTATIVE (AFU_ORTHOLOGUE AFUA_3G00765)-RELATED-RELATED"/>
    <property type="match status" value="1"/>
</dbReference>
<reference evidence="5 6" key="1">
    <citation type="submission" date="2018-08" db="EMBL/GenBank/DDBJ databases">
        <title>Streptomyces NEAU-D10 sp. nov., a novel Actinomycete isolated from soil.</title>
        <authorList>
            <person name="Jin L."/>
        </authorList>
    </citation>
    <scope>NUCLEOTIDE SEQUENCE [LARGE SCALE GENOMIC DNA]</scope>
    <source>
        <strain evidence="5 6">NEAU-D10</strain>
    </source>
</reference>
<evidence type="ECO:0000313" key="5">
    <source>
        <dbReference type="EMBL" id="REK84418.1"/>
    </source>
</evidence>
<evidence type="ECO:0000259" key="4">
    <source>
        <dbReference type="PROSITE" id="PS51186"/>
    </source>
</evidence>
<evidence type="ECO:0000256" key="3">
    <source>
        <dbReference type="ARBA" id="ARBA00038502"/>
    </source>
</evidence>
<dbReference type="Pfam" id="PF13302">
    <property type="entry name" value="Acetyltransf_3"/>
    <property type="match status" value="1"/>
</dbReference>
<keyword evidence="2" id="KW-0012">Acyltransferase</keyword>
<evidence type="ECO:0000256" key="2">
    <source>
        <dbReference type="ARBA" id="ARBA00023315"/>
    </source>
</evidence>
<dbReference type="InterPro" id="IPR051531">
    <property type="entry name" value="N-acetyltransferase"/>
</dbReference>
<dbReference type="PROSITE" id="PS51186">
    <property type="entry name" value="GNAT"/>
    <property type="match status" value="1"/>
</dbReference>
<feature type="domain" description="N-acetyltransferase" evidence="4">
    <location>
        <begin position="13"/>
        <end position="179"/>
    </location>
</feature>
<comment type="similarity">
    <text evidence="3">Belongs to the acetyltransferase family. RimJ subfamily.</text>
</comment>